<feature type="active site" description="Phosphocysteine intermediate" evidence="6">
    <location>
        <position position="132"/>
    </location>
</feature>
<feature type="domain" description="Tyrosine specific protein phosphatases" evidence="8">
    <location>
        <begin position="307"/>
        <end position="359"/>
    </location>
</feature>
<dbReference type="InterPro" id="IPR029021">
    <property type="entry name" value="Prot-tyrosine_phosphatase-like"/>
</dbReference>
<comment type="catalytic activity">
    <reaction evidence="4">
        <text>O-phospho-L-seryl-[protein] + H2O = L-seryl-[protein] + phosphate</text>
        <dbReference type="Rhea" id="RHEA:20629"/>
        <dbReference type="Rhea" id="RHEA-COMP:9863"/>
        <dbReference type="Rhea" id="RHEA-COMP:11604"/>
        <dbReference type="ChEBI" id="CHEBI:15377"/>
        <dbReference type="ChEBI" id="CHEBI:29999"/>
        <dbReference type="ChEBI" id="CHEBI:43474"/>
        <dbReference type="ChEBI" id="CHEBI:83421"/>
        <dbReference type="EC" id="3.1.3.16"/>
    </reaction>
</comment>
<dbReference type="Proteomes" id="UP000752171">
    <property type="component" value="Unassembled WGS sequence"/>
</dbReference>
<evidence type="ECO:0000256" key="1">
    <source>
        <dbReference type="ARBA" id="ARBA00008601"/>
    </source>
</evidence>
<dbReference type="PANTHER" id="PTHR45682:SF2">
    <property type="entry name" value="DUAL SPECIFICITY PROTEIN PHOSPHATASE"/>
    <property type="match status" value="1"/>
</dbReference>
<evidence type="ECO:0000259" key="7">
    <source>
        <dbReference type="PROSITE" id="PS50054"/>
    </source>
</evidence>
<reference evidence="9 10" key="1">
    <citation type="submission" date="2021-07" db="EMBL/GenBank/DDBJ databases">
        <authorList>
            <person name="Imarazene B."/>
            <person name="Zahm M."/>
            <person name="Klopp C."/>
            <person name="Cabau C."/>
            <person name="Beille S."/>
            <person name="Jouanno E."/>
            <person name="Castinel A."/>
            <person name="Lluch J."/>
            <person name="Gil L."/>
            <person name="Kuchtly C."/>
            <person name="Lopez Roques C."/>
            <person name="Donnadieu C."/>
            <person name="Parrinello H."/>
            <person name="Journot L."/>
            <person name="Du K."/>
            <person name="Schartl M."/>
            <person name="Retaux S."/>
            <person name="Guiguen Y."/>
        </authorList>
    </citation>
    <scope>NUCLEOTIDE SEQUENCE [LARGE SCALE GENOMIC DNA]</scope>
    <source>
        <strain evidence="9">Pach_M1</strain>
        <tissue evidence="9">Testis</tissue>
    </source>
</reference>
<evidence type="ECO:0000313" key="9">
    <source>
        <dbReference type="EMBL" id="KAG9267532.1"/>
    </source>
</evidence>
<dbReference type="GO" id="GO:0005737">
    <property type="term" value="C:cytoplasm"/>
    <property type="evidence" value="ECO:0007669"/>
    <property type="project" value="TreeGrafter"/>
</dbReference>
<comment type="caution">
    <text evidence="9">The sequence shown here is derived from an EMBL/GenBank/DDBJ whole genome shotgun (WGS) entry which is preliminary data.</text>
</comment>
<dbReference type="PROSITE" id="PS00383">
    <property type="entry name" value="TYR_PHOSPHATASE_1"/>
    <property type="match status" value="2"/>
</dbReference>
<comment type="similarity">
    <text evidence="1">Belongs to the protein-tyrosine phosphatase family. Non-receptor class dual specificity subfamily.</text>
</comment>
<name>A0A8T2LC54_ASTMX</name>
<sequence length="404" mass="44858">MPRVSSCLGCADMSESRYETPPASELQRLLWIKPGTSGHLDEVQPRIYIGDMYAAKDKHLLRSLNITHVLNAADGKYNVNTGASYYRDTGITYHGVEAFDMPSFDLSPFFYSAAKFIKNALSTPGGKVFVHCAMGLSRSSTLVLAYLMIHENKTLVDAIKAVAEHRNVCPNTGFMEQLRQLDKQLHYQGSAVYCRMEEVTANGHLMLGYKTPPTCELLDLLLKNRRPSGPFNEVWPNIIISDMHTAKDVDLLMVLGVTHIVNAADGPSHIDTGPTFYSHTPTLIQYYGVEAPDSRDFNITPFFYPTARFIHTARTQHSGKVLVHCARGISRSATLVLAYLMIYEGLTVSEAIKAVRCHRNILPNAGFLQQLRELDIQLSLQRQSALSSPLSASSIFPSTDCTDP</sequence>
<dbReference type="Gene3D" id="3.90.190.10">
    <property type="entry name" value="Protein tyrosine phosphatase superfamily"/>
    <property type="match status" value="2"/>
</dbReference>
<evidence type="ECO:0008006" key="11">
    <source>
        <dbReference type="Google" id="ProtNLM"/>
    </source>
</evidence>
<dbReference type="PRINTS" id="PR01908">
    <property type="entry name" value="ADSPHPHTASE"/>
</dbReference>
<dbReference type="PROSITE" id="PS50054">
    <property type="entry name" value="TYR_PHOSPHATASE_DUAL"/>
    <property type="match status" value="2"/>
</dbReference>
<organism evidence="9 10">
    <name type="scientific">Astyanax mexicanus</name>
    <name type="common">Blind cave fish</name>
    <name type="synonym">Astyanax fasciatus mexicanus</name>
    <dbReference type="NCBI Taxonomy" id="7994"/>
    <lineage>
        <taxon>Eukaryota</taxon>
        <taxon>Metazoa</taxon>
        <taxon>Chordata</taxon>
        <taxon>Craniata</taxon>
        <taxon>Vertebrata</taxon>
        <taxon>Euteleostomi</taxon>
        <taxon>Actinopterygii</taxon>
        <taxon>Neopterygii</taxon>
        <taxon>Teleostei</taxon>
        <taxon>Ostariophysi</taxon>
        <taxon>Characiformes</taxon>
        <taxon>Characoidei</taxon>
        <taxon>Acestrorhamphidae</taxon>
        <taxon>Acestrorhamphinae</taxon>
        <taxon>Astyanax</taxon>
    </lineage>
</organism>
<evidence type="ECO:0000313" key="10">
    <source>
        <dbReference type="Proteomes" id="UP000752171"/>
    </source>
</evidence>
<dbReference type="InterPro" id="IPR000340">
    <property type="entry name" value="Dual-sp_phosphatase_cat-dom"/>
</dbReference>
<keyword evidence="2" id="KW-0378">Hydrolase</keyword>
<evidence type="ECO:0000256" key="3">
    <source>
        <dbReference type="ARBA" id="ARBA00022912"/>
    </source>
</evidence>
<gene>
    <name evidence="9" type="ORF">AMEX_G18382</name>
</gene>
<dbReference type="GO" id="GO:0004722">
    <property type="term" value="F:protein serine/threonine phosphatase activity"/>
    <property type="evidence" value="ECO:0007669"/>
    <property type="project" value="UniProtKB-EC"/>
</dbReference>
<feature type="domain" description="Tyrosine specific protein phosphatases" evidence="8">
    <location>
        <begin position="108"/>
        <end position="166"/>
    </location>
</feature>
<dbReference type="InterPro" id="IPR016130">
    <property type="entry name" value="Tyr_Pase_AS"/>
</dbReference>
<keyword evidence="3" id="KW-0904">Protein phosphatase</keyword>
<dbReference type="InterPro" id="IPR000387">
    <property type="entry name" value="Tyr_Pase_dom"/>
</dbReference>
<dbReference type="PROSITE" id="PS50056">
    <property type="entry name" value="TYR_PHOSPHATASE_2"/>
    <property type="match status" value="2"/>
</dbReference>
<dbReference type="SUPFAM" id="SSF52799">
    <property type="entry name" value="(Phosphotyrosine protein) phosphatases II"/>
    <property type="match status" value="2"/>
</dbReference>
<evidence type="ECO:0000256" key="6">
    <source>
        <dbReference type="PIRSR" id="PIRSR620405-1"/>
    </source>
</evidence>
<dbReference type="AlphaFoldDB" id="A0A8T2LC54"/>
<evidence type="ECO:0000256" key="2">
    <source>
        <dbReference type="ARBA" id="ARBA00022801"/>
    </source>
</evidence>
<evidence type="ECO:0000256" key="5">
    <source>
        <dbReference type="ARBA" id="ARBA00048336"/>
    </source>
</evidence>
<comment type="catalytic activity">
    <reaction evidence="5">
        <text>O-phospho-L-threonyl-[protein] + H2O = L-threonyl-[protein] + phosphate</text>
        <dbReference type="Rhea" id="RHEA:47004"/>
        <dbReference type="Rhea" id="RHEA-COMP:11060"/>
        <dbReference type="Rhea" id="RHEA-COMP:11605"/>
        <dbReference type="ChEBI" id="CHEBI:15377"/>
        <dbReference type="ChEBI" id="CHEBI:30013"/>
        <dbReference type="ChEBI" id="CHEBI:43474"/>
        <dbReference type="ChEBI" id="CHEBI:61977"/>
        <dbReference type="EC" id="3.1.3.16"/>
    </reaction>
</comment>
<dbReference type="InterPro" id="IPR020405">
    <property type="entry name" value="Atypical_DUSP_subfamA"/>
</dbReference>
<proteinExistence type="inferred from homology"/>
<evidence type="ECO:0000259" key="8">
    <source>
        <dbReference type="PROSITE" id="PS50056"/>
    </source>
</evidence>
<dbReference type="GO" id="GO:0043409">
    <property type="term" value="P:negative regulation of MAPK cascade"/>
    <property type="evidence" value="ECO:0007669"/>
    <property type="project" value="TreeGrafter"/>
</dbReference>
<evidence type="ECO:0000256" key="4">
    <source>
        <dbReference type="ARBA" id="ARBA00047761"/>
    </source>
</evidence>
<feature type="domain" description="Tyrosine-protein phosphatase" evidence="7">
    <location>
        <begin position="230"/>
        <end position="380"/>
    </location>
</feature>
<accession>A0A8T2LC54</accession>
<dbReference type="EMBL" id="JAICCE010000015">
    <property type="protein sequence ID" value="KAG9267532.1"/>
    <property type="molecule type" value="Genomic_DNA"/>
</dbReference>
<feature type="domain" description="Tyrosine-protein phosphatase" evidence="7">
    <location>
        <begin position="39"/>
        <end position="187"/>
    </location>
</feature>
<dbReference type="Pfam" id="PF00782">
    <property type="entry name" value="DSPc"/>
    <property type="match status" value="2"/>
</dbReference>
<dbReference type="PRINTS" id="PR01909">
    <property type="entry name" value="ADSPHPHTASEA"/>
</dbReference>
<dbReference type="GO" id="GO:0008138">
    <property type="term" value="F:protein tyrosine/serine/threonine phosphatase activity"/>
    <property type="evidence" value="ECO:0007669"/>
    <property type="project" value="InterPro"/>
</dbReference>
<dbReference type="PANTHER" id="PTHR45682">
    <property type="entry name" value="AGAP008228-PA"/>
    <property type="match status" value="1"/>
</dbReference>
<dbReference type="GO" id="GO:0033549">
    <property type="term" value="F:MAP kinase phosphatase activity"/>
    <property type="evidence" value="ECO:0007669"/>
    <property type="project" value="TreeGrafter"/>
</dbReference>
<dbReference type="InterPro" id="IPR020422">
    <property type="entry name" value="TYR_PHOSPHATASE_DUAL_dom"/>
</dbReference>
<dbReference type="SMART" id="SM00195">
    <property type="entry name" value="DSPc"/>
    <property type="match status" value="2"/>
</dbReference>
<protein>
    <recommendedName>
        <fullName evidence="11">Protein-serine/threonine phosphatase</fullName>
    </recommendedName>
</protein>